<dbReference type="Gene3D" id="3.20.170.20">
    <property type="entry name" value="Protein of unknown function DUF952"/>
    <property type="match status" value="1"/>
</dbReference>
<keyword evidence="3" id="KW-1185">Reference proteome</keyword>
<dbReference type="Pfam" id="PF06108">
    <property type="entry name" value="DUF952"/>
    <property type="match status" value="1"/>
</dbReference>
<dbReference type="PANTHER" id="PTHR33387">
    <property type="entry name" value="RMLC-LIKE JELLY ROLL FOLD PROTEIN"/>
    <property type="match status" value="1"/>
</dbReference>
<dbReference type="InterPro" id="IPR014710">
    <property type="entry name" value="RmlC-like_jellyroll"/>
</dbReference>
<dbReference type="InterPro" id="IPR009297">
    <property type="entry name" value="DUF952"/>
</dbReference>
<dbReference type="SUPFAM" id="SSF56399">
    <property type="entry name" value="ADP-ribosylation"/>
    <property type="match status" value="1"/>
</dbReference>
<organism evidence="2 3">
    <name type="scientific">Saccharopolyspora gloriosae</name>
    <dbReference type="NCBI Taxonomy" id="455344"/>
    <lineage>
        <taxon>Bacteria</taxon>
        <taxon>Bacillati</taxon>
        <taxon>Actinomycetota</taxon>
        <taxon>Actinomycetes</taxon>
        <taxon>Pseudonocardiales</taxon>
        <taxon>Pseudonocardiaceae</taxon>
        <taxon>Saccharopolyspora</taxon>
    </lineage>
</organism>
<reference evidence="2 3" key="1">
    <citation type="submission" date="2020-08" db="EMBL/GenBank/DDBJ databases">
        <title>Sequencing the genomes of 1000 actinobacteria strains.</title>
        <authorList>
            <person name="Klenk H.-P."/>
        </authorList>
    </citation>
    <scope>NUCLEOTIDE SEQUENCE [LARGE SCALE GENOMIC DNA]</scope>
    <source>
        <strain evidence="2 3">DSM 45582</strain>
    </source>
</reference>
<dbReference type="CDD" id="cd06121">
    <property type="entry name" value="cupin_YML079wp"/>
    <property type="match status" value="1"/>
</dbReference>
<proteinExistence type="predicted"/>
<dbReference type="RefSeq" id="WP_184478047.1">
    <property type="nucleotide sequence ID" value="NZ_JACHIV010000001.1"/>
</dbReference>
<evidence type="ECO:0000313" key="3">
    <source>
        <dbReference type="Proteomes" id="UP000580474"/>
    </source>
</evidence>
<feature type="domain" description="DUF985" evidence="1">
    <location>
        <begin position="126"/>
        <end position="257"/>
    </location>
</feature>
<comment type="caution">
    <text evidence="2">The sequence shown here is derived from an EMBL/GenBank/DDBJ whole genome shotgun (WGS) entry which is preliminary data.</text>
</comment>
<dbReference type="InterPro" id="IPR011051">
    <property type="entry name" value="RmlC_Cupin_sf"/>
</dbReference>
<gene>
    <name evidence="2" type="ORF">BJ969_001436</name>
</gene>
<evidence type="ECO:0000313" key="2">
    <source>
        <dbReference type="EMBL" id="MBB5068348.1"/>
    </source>
</evidence>
<dbReference type="Pfam" id="PF06172">
    <property type="entry name" value="Cupin_5"/>
    <property type="match status" value="1"/>
</dbReference>
<dbReference type="InterPro" id="IPR039935">
    <property type="entry name" value="YML079W-like"/>
</dbReference>
<sequence>MTRSRLLHLLPLSSFHAASDRIGAPSLGTSGFVHCSPDVDTTLAVANSLYGDATEQLVALELDPRRLSAPVRWEAADPAPPAGVAGDVLFPHVYGELERSAVIGVHYARRDAHGRFTALETRSRTAEELNLLPHPEGGWYRRTWTSDVEVSPDDRGVRPTATAIYYLLAAGHTSAWHAVGSAELWLWHRGGPLTLSLGGDGDAPSEQPRHHVLGAGAGQDPQVLVPAGTWQRAVASATVESLVTCVVSPGFDFADFSTPD</sequence>
<dbReference type="PANTHER" id="PTHR33387:SF3">
    <property type="entry name" value="DUF985 DOMAIN-CONTAINING PROTEIN"/>
    <property type="match status" value="1"/>
</dbReference>
<protein>
    <recommendedName>
        <fullName evidence="1">DUF985 domain-containing protein</fullName>
    </recommendedName>
</protein>
<evidence type="ECO:0000259" key="1">
    <source>
        <dbReference type="Pfam" id="PF06172"/>
    </source>
</evidence>
<dbReference type="SUPFAM" id="SSF51182">
    <property type="entry name" value="RmlC-like cupins"/>
    <property type="match status" value="1"/>
</dbReference>
<dbReference type="EMBL" id="JACHIV010000001">
    <property type="protein sequence ID" value="MBB5068348.1"/>
    <property type="molecule type" value="Genomic_DNA"/>
</dbReference>
<name>A0A840NDP8_9PSEU</name>
<dbReference type="AlphaFoldDB" id="A0A840NDP8"/>
<dbReference type="InterPro" id="IPR009327">
    <property type="entry name" value="Cupin_DUF985"/>
</dbReference>
<dbReference type="Proteomes" id="UP000580474">
    <property type="component" value="Unassembled WGS sequence"/>
</dbReference>
<dbReference type="Gene3D" id="2.60.120.10">
    <property type="entry name" value="Jelly Rolls"/>
    <property type="match status" value="1"/>
</dbReference>
<accession>A0A840NDP8</accession>